<sequence length="681" mass="70339">MFILHLALGGCLKPPPVAYGVTADTGGHIAYVIEAARAQARREDVAQVSIVTRLFADARLDPCHARVRETIEAKVTIDRIATAEPAYLEKEALDAELPAFIAAFCAHLAALPRLPDVIHAHFADAAAVARAAQAQFGIPFAYTPHALGIDKRATGLGGTGRGDDGLDARIDAERAAIAAAAAILVSTRDEAERQIGAYGVPVAGRIHCLPPGVPHREAAGANDGDTIADRLGAWLDRPERPILFAVARPVAKKNLAALVRAYAGDAALRAQANLVILAGRHDHANGEEAAVLAELHRLAADPALAGRIALPPHHDAADVTALYARAAQGGVFVNPALHEPFGLTLIEAAAAGVPVVATRNGGPAEIVARLRHGMLVDPRDDAGIARACRAILGDRARHAALASAGRMRVGAYCWTDYAAASVAIYRDIAAPRLLACDIDNTLTGCRTGAAAFAAWRAASPLGFVVATGRGFEAARAILARWQLPEPDAYIVDVGTRLLLADGNGGWRACADYAHALDAGWDRVAVVRALAPLGIAPQPVETEGPHKLSFFGTADDAAAIRVALARAGLAARVIFSHGRLIDVLAPAGGKAAAIAFYAARHGWSLGQCIAAGDSGNDADMLTACGQAIVVGNAGAELAGLRPRAGLHRARAHHAAGIIEGLDRLGLATPGVASAATPLAQAA</sequence>
<keyword evidence="10" id="KW-1185">Reference proteome</keyword>
<feature type="domain" description="Glycosyltransferase subfamily 4-like N-terminal" evidence="8">
    <location>
        <begin position="26"/>
        <end position="212"/>
    </location>
</feature>
<name>A0A7Y9FRD3_9SPHN</name>
<evidence type="ECO:0000256" key="4">
    <source>
        <dbReference type="ARBA" id="ARBA00022679"/>
    </source>
</evidence>
<dbReference type="SFLD" id="SFLDG01141">
    <property type="entry name" value="C2.B.1:_Sucrose_Phosphatase_Li"/>
    <property type="match status" value="1"/>
</dbReference>
<dbReference type="PANTHER" id="PTHR46039">
    <property type="entry name" value="SUCROSE-PHOSPHATE SYNTHASE 3-RELATED"/>
    <property type="match status" value="1"/>
</dbReference>
<evidence type="ECO:0000259" key="6">
    <source>
        <dbReference type="Pfam" id="PF00534"/>
    </source>
</evidence>
<dbReference type="Pfam" id="PF13579">
    <property type="entry name" value="Glyco_trans_4_4"/>
    <property type="match status" value="1"/>
</dbReference>
<dbReference type="SFLD" id="SFLDS00003">
    <property type="entry name" value="Haloacid_Dehalogenase"/>
    <property type="match status" value="1"/>
</dbReference>
<dbReference type="InterPro" id="IPR006380">
    <property type="entry name" value="SPP-like_dom"/>
</dbReference>
<evidence type="ECO:0000313" key="9">
    <source>
        <dbReference type="EMBL" id="NYD92051.1"/>
    </source>
</evidence>
<dbReference type="Proteomes" id="UP000517753">
    <property type="component" value="Unassembled WGS sequence"/>
</dbReference>
<proteinExistence type="inferred from homology"/>
<dbReference type="InterPro" id="IPR023214">
    <property type="entry name" value="HAD_sf"/>
</dbReference>
<reference evidence="9 10" key="1">
    <citation type="submission" date="2020-07" db="EMBL/GenBank/DDBJ databases">
        <authorList>
            <person name="Partida-Martinez L."/>
            <person name="Huntemann M."/>
            <person name="Clum A."/>
            <person name="Wang J."/>
            <person name="Palaniappan K."/>
            <person name="Ritter S."/>
            <person name="Chen I.-M."/>
            <person name="Stamatis D."/>
            <person name="Reddy T."/>
            <person name="O'Malley R."/>
            <person name="Daum C."/>
            <person name="Shapiro N."/>
            <person name="Ivanova N."/>
            <person name="Kyrpides N."/>
            <person name="Woyke T."/>
        </authorList>
    </citation>
    <scope>NUCLEOTIDE SEQUENCE [LARGE SCALE GENOMIC DNA]</scope>
    <source>
        <strain evidence="9 10">AS2.3</strain>
    </source>
</reference>
<dbReference type="Gene3D" id="3.40.50.1000">
    <property type="entry name" value="HAD superfamily/HAD-like"/>
    <property type="match status" value="1"/>
</dbReference>
<accession>A0A7Y9FRD3</accession>
<dbReference type="PANTHER" id="PTHR46039:SF5">
    <property type="entry name" value="SUCROSE-PHOSPHATE SYNTHASE 3-RELATED"/>
    <property type="match status" value="1"/>
</dbReference>
<comment type="catalytic activity">
    <reaction evidence="5">
        <text>beta-D-fructose 6-phosphate + UDP-alpha-D-glucose = sucrose 6(F)-phosphate + UDP + H(+)</text>
        <dbReference type="Rhea" id="RHEA:22172"/>
        <dbReference type="ChEBI" id="CHEBI:15378"/>
        <dbReference type="ChEBI" id="CHEBI:57634"/>
        <dbReference type="ChEBI" id="CHEBI:57723"/>
        <dbReference type="ChEBI" id="CHEBI:58223"/>
        <dbReference type="ChEBI" id="CHEBI:58885"/>
        <dbReference type="EC" id="2.4.1.14"/>
    </reaction>
</comment>
<comment type="caution">
    <text evidence="9">The sequence shown here is derived from an EMBL/GenBank/DDBJ whole genome shotgun (WGS) entry which is preliminary data.</text>
</comment>
<dbReference type="SUPFAM" id="SSF56784">
    <property type="entry name" value="HAD-like"/>
    <property type="match status" value="1"/>
</dbReference>
<gene>
    <name evidence="9" type="ORF">HD841_003871</name>
</gene>
<dbReference type="Gene3D" id="3.40.50.2000">
    <property type="entry name" value="Glycogen Phosphorylase B"/>
    <property type="match status" value="2"/>
</dbReference>
<evidence type="ECO:0000256" key="2">
    <source>
        <dbReference type="ARBA" id="ARBA00012536"/>
    </source>
</evidence>
<comment type="similarity">
    <text evidence="1">Belongs to the glycosyltransferase 1 family.</text>
</comment>
<keyword evidence="3 9" id="KW-0328">Glycosyltransferase</keyword>
<organism evidence="9 10">
    <name type="scientific">Sphingomonas melonis</name>
    <dbReference type="NCBI Taxonomy" id="152682"/>
    <lineage>
        <taxon>Bacteria</taxon>
        <taxon>Pseudomonadati</taxon>
        <taxon>Pseudomonadota</taxon>
        <taxon>Alphaproteobacteria</taxon>
        <taxon>Sphingomonadales</taxon>
        <taxon>Sphingomonadaceae</taxon>
        <taxon>Sphingomonas</taxon>
    </lineage>
</organism>
<dbReference type="SFLD" id="SFLDG01140">
    <property type="entry name" value="C2.B:_Phosphomannomutase_and_P"/>
    <property type="match status" value="1"/>
</dbReference>
<dbReference type="Pfam" id="PF05116">
    <property type="entry name" value="S6PP"/>
    <property type="match status" value="1"/>
</dbReference>
<dbReference type="InterPro" id="IPR001296">
    <property type="entry name" value="Glyco_trans_1"/>
</dbReference>
<feature type="domain" description="Glycosyl transferase family 1" evidence="6">
    <location>
        <begin position="238"/>
        <end position="406"/>
    </location>
</feature>
<reference evidence="9 10" key="2">
    <citation type="submission" date="2020-08" db="EMBL/GenBank/DDBJ databases">
        <title>The Agave Microbiome: Exploring the role of microbial communities in plant adaptations to desert environments.</title>
        <authorList>
            <person name="Partida-Martinez L.P."/>
        </authorList>
    </citation>
    <scope>NUCLEOTIDE SEQUENCE [LARGE SCALE GENOMIC DNA]</scope>
    <source>
        <strain evidence="9 10">AS2.3</strain>
    </source>
</reference>
<dbReference type="InterPro" id="IPR044161">
    <property type="entry name" value="SPS"/>
</dbReference>
<dbReference type="RefSeq" id="WP_179510446.1">
    <property type="nucleotide sequence ID" value="NZ_JACCBY010000008.1"/>
</dbReference>
<dbReference type="InterPro" id="IPR036412">
    <property type="entry name" value="HAD-like_sf"/>
</dbReference>
<evidence type="ECO:0000313" key="10">
    <source>
        <dbReference type="Proteomes" id="UP000517753"/>
    </source>
</evidence>
<dbReference type="EC" id="2.4.1.14" evidence="2"/>
<evidence type="ECO:0000259" key="8">
    <source>
        <dbReference type="Pfam" id="PF13579"/>
    </source>
</evidence>
<dbReference type="Gene3D" id="3.90.1070.10">
    <property type="match status" value="1"/>
</dbReference>
<dbReference type="GO" id="GO:0046524">
    <property type="term" value="F:sucrose-phosphate synthase activity"/>
    <property type="evidence" value="ECO:0007669"/>
    <property type="project" value="UniProtKB-EC"/>
</dbReference>
<dbReference type="AlphaFoldDB" id="A0A7Y9FRD3"/>
<evidence type="ECO:0000256" key="1">
    <source>
        <dbReference type="ARBA" id="ARBA00006530"/>
    </source>
</evidence>
<dbReference type="SUPFAM" id="SSF53756">
    <property type="entry name" value="UDP-Glycosyltransferase/glycogen phosphorylase"/>
    <property type="match status" value="1"/>
</dbReference>
<evidence type="ECO:0000259" key="7">
    <source>
        <dbReference type="Pfam" id="PF05116"/>
    </source>
</evidence>
<keyword evidence="4 9" id="KW-0808">Transferase</keyword>
<protein>
    <recommendedName>
        <fullName evidence="2">sucrose-phosphate synthase</fullName>
        <ecNumber evidence="2">2.4.1.14</ecNumber>
    </recommendedName>
</protein>
<dbReference type="InterPro" id="IPR028098">
    <property type="entry name" value="Glyco_trans_4-like_N"/>
</dbReference>
<evidence type="ECO:0000256" key="3">
    <source>
        <dbReference type="ARBA" id="ARBA00022676"/>
    </source>
</evidence>
<evidence type="ECO:0000256" key="5">
    <source>
        <dbReference type="ARBA" id="ARBA00047471"/>
    </source>
</evidence>
<dbReference type="Pfam" id="PF00534">
    <property type="entry name" value="Glycos_transf_1"/>
    <property type="match status" value="1"/>
</dbReference>
<feature type="domain" description="Sucrose phosphatase-like" evidence="7">
    <location>
        <begin position="431"/>
        <end position="661"/>
    </location>
</feature>
<dbReference type="EMBL" id="JACCBY010000008">
    <property type="protein sequence ID" value="NYD92051.1"/>
    <property type="molecule type" value="Genomic_DNA"/>
</dbReference>